<accession>H1XRP3</accession>
<sequence>MDFTLKIFQNLLQTFIKNQFQFTTFHNYIRKLSNTKTANSTPQHLNTSTSISKPLNTSTSKLLNFSPSKLIILRHDVDRIPENALQTAIIEHELGIQGTYYFRVVPESYDLQIMDKIAELGHEIGYHYEDVDLAIKNYELRITNYELQKDELIDAAYESFCENLEMFRKNFDIKTICMHGSPRSKYDNKLIWSKYDYRELGIIGEPYFDIDFTEFAYYTDTGRRWDGNSVSVRDKVDSRQYAVGSRQNLVNSKEYGVGSKEGDKVTRNELRVTSGKWPRFRKTIEIIKAVEEEKFPQKAMITVHPQRWTDDPVLWVKELVWQNVKNIVKWGIVKVGSME</sequence>
<reference evidence="3 4" key="1">
    <citation type="submission" date="2011-09" db="EMBL/GenBank/DDBJ databases">
        <title>The permanent draft genome of Caldithrix abyssi DSM 13497.</title>
        <authorList>
            <consortium name="US DOE Joint Genome Institute (JGI-PGF)"/>
            <person name="Lucas S."/>
            <person name="Han J."/>
            <person name="Lapidus A."/>
            <person name="Bruce D."/>
            <person name="Goodwin L."/>
            <person name="Pitluck S."/>
            <person name="Peters L."/>
            <person name="Kyrpides N."/>
            <person name="Mavromatis K."/>
            <person name="Ivanova N."/>
            <person name="Mikhailova N."/>
            <person name="Chertkov O."/>
            <person name="Detter J.C."/>
            <person name="Tapia R."/>
            <person name="Han C."/>
            <person name="Land M."/>
            <person name="Hauser L."/>
            <person name="Markowitz V."/>
            <person name="Cheng J.-F."/>
            <person name="Hugenholtz P."/>
            <person name="Woyke T."/>
            <person name="Wu D."/>
            <person name="Spring S."/>
            <person name="Brambilla E."/>
            <person name="Klenk H.-P."/>
            <person name="Eisen J.A."/>
        </authorList>
    </citation>
    <scope>NUCLEOTIDE SEQUENCE [LARGE SCALE GENOMIC DNA]</scope>
    <source>
        <strain evidence="3 4">DSM 13497</strain>
    </source>
</reference>
<dbReference type="RefSeq" id="WP_006927123.1">
    <property type="nucleotide sequence ID" value="NZ_CM001402.1"/>
</dbReference>
<gene>
    <name evidence="2" type="ORF">Cabys_3387</name>
    <name evidence="3" type="ORF">Calab_0553</name>
</gene>
<dbReference type="EMBL" id="CP018099">
    <property type="protein sequence ID" value="APF20135.1"/>
    <property type="molecule type" value="Genomic_DNA"/>
</dbReference>
<dbReference type="STRING" id="880073.Cabys_3387"/>
<dbReference type="Proteomes" id="UP000004671">
    <property type="component" value="Chromosome"/>
</dbReference>
<proteinExistence type="predicted"/>
<dbReference type="eggNOG" id="COG0726">
    <property type="taxonomic scope" value="Bacteria"/>
</dbReference>
<dbReference type="KEGG" id="caby:Cabys_3387"/>
<dbReference type="Proteomes" id="UP000183868">
    <property type="component" value="Chromosome"/>
</dbReference>
<organism evidence="3 4">
    <name type="scientific">Caldithrix abyssi DSM 13497</name>
    <dbReference type="NCBI Taxonomy" id="880073"/>
    <lineage>
        <taxon>Bacteria</taxon>
        <taxon>Pseudomonadati</taxon>
        <taxon>Calditrichota</taxon>
        <taxon>Calditrichia</taxon>
        <taxon>Calditrichales</taxon>
        <taxon>Calditrichaceae</taxon>
        <taxon>Caldithrix</taxon>
    </lineage>
</organism>
<evidence type="ECO:0000313" key="3">
    <source>
        <dbReference type="EMBL" id="EHO40196.1"/>
    </source>
</evidence>
<keyword evidence="4" id="KW-1185">Reference proteome</keyword>
<name>H1XRP3_CALAY</name>
<dbReference type="PaxDb" id="880073-Calab_0553"/>
<protein>
    <submittedName>
        <fullName evidence="2">Polysaccharide deacetylase</fullName>
    </submittedName>
</protein>
<evidence type="ECO:0000313" key="2">
    <source>
        <dbReference type="EMBL" id="APF20135.1"/>
    </source>
</evidence>
<evidence type="ECO:0000313" key="4">
    <source>
        <dbReference type="Proteomes" id="UP000004671"/>
    </source>
</evidence>
<dbReference type="HOGENOM" id="CLU_070520_0_0_0"/>
<keyword evidence="1" id="KW-0175">Coiled coil</keyword>
<dbReference type="InParanoid" id="H1XRP3"/>
<evidence type="ECO:0000313" key="5">
    <source>
        <dbReference type="Proteomes" id="UP000183868"/>
    </source>
</evidence>
<evidence type="ECO:0000256" key="1">
    <source>
        <dbReference type="SAM" id="Coils"/>
    </source>
</evidence>
<dbReference type="AlphaFoldDB" id="H1XRP3"/>
<dbReference type="EMBL" id="CM001402">
    <property type="protein sequence ID" value="EHO40196.1"/>
    <property type="molecule type" value="Genomic_DNA"/>
</dbReference>
<reference evidence="2 5" key="2">
    <citation type="submission" date="2016-11" db="EMBL/GenBank/DDBJ databases">
        <title>Genomic analysis of Caldithrix abyssi and proposal of a novel bacterial phylum Caldithrichaeota.</title>
        <authorList>
            <person name="Kublanov I."/>
            <person name="Sigalova O."/>
            <person name="Gavrilov S."/>
            <person name="Lebedinsky A."/>
            <person name="Ivanova N."/>
            <person name="Daum C."/>
            <person name="Reddy T."/>
            <person name="Klenk H.P."/>
            <person name="Goker M."/>
            <person name="Reva O."/>
            <person name="Miroshnichenko M."/>
            <person name="Kyprides N."/>
            <person name="Woyke T."/>
            <person name="Gelfand M."/>
        </authorList>
    </citation>
    <scope>NUCLEOTIDE SEQUENCE [LARGE SCALE GENOMIC DNA]</scope>
    <source>
        <strain evidence="2 5">LF13</strain>
    </source>
</reference>
<feature type="coiled-coil region" evidence="1">
    <location>
        <begin position="128"/>
        <end position="155"/>
    </location>
</feature>